<dbReference type="Pfam" id="PF14384">
    <property type="entry name" value="BrnA_antitoxin"/>
    <property type="match status" value="1"/>
</dbReference>
<gene>
    <name evidence="2" type="ORF">dnm_081180</name>
</gene>
<dbReference type="EMBL" id="CP061800">
    <property type="protein sequence ID" value="QTA92044.1"/>
    <property type="molecule type" value="Genomic_DNA"/>
</dbReference>
<dbReference type="Proteomes" id="UP000663722">
    <property type="component" value="Chromosome"/>
</dbReference>
<organism evidence="2 3">
    <name type="scientific">Desulfonema magnum</name>
    <dbReference type="NCBI Taxonomy" id="45655"/>
    <lineage>
        <taxon>Bacteria</taxon>
        <taxon>Pseudomonadati</taxon>
        <taxon>Thermodesulfobacteriota</taxon>
        <taxon>Desulfobacteria</taxon>
        <taxon>Desulfobacterales</taxon>
        <taxon>Desulfococcaceae</taxon>
        <taxon>Desulfonema</taxon>
    </lineage>
</organism>
<protein>
    <submittedName>
        <fullName evidence="2">Toxin-antitoxin system, antitoxin component, BrnA-like</fullName>
    </submittedName>
</protein>
<feature type="region of interest" description="Disordered" evidence="1">
    <location>
        <begin position="63"/>
        <end position="84"/>
    </location>
</feature>
<name>A0A975BUM2_9BACT</name>
<reference evidence="2" key="1">
    <citation type="journal article" date="2021" name="Microb. Physiol.">
        <title>Proteogenomic Insights into the Physiology of Marine, Sulfate-Reducing, Filamentous Desulfonema limicola and Desulfonema magnum.</title>
        <authorList>
            <person name="Schnaars V."/>
            <person name="Wohlbrand L."/>
            <person name="Scheve S."/>
            <person name="Hinrichs C."/>
            <person name="Reinhardt R."/>
            <person name="Rabus R."/>
        </authorList>
    </citation>
    <scope>NUCLEOTIDE SEQUENCE</scope>
    <source>
        <strain evidence="2">4be13</strain>
    </source>
</reference>
<dbReference type="KEGG" id="dmm:dnm_081180"/>
<evidence type="ECO:0000256" key="1">
    <source>
        <dbReference type="SAM" id="MobiDB-lite"/>
    </source>
</evidence>
<evidence type="ECO:0000313" key="3">
    <source>
        <dbReference type="Proteomes" id="UP000663722"/>
    </source>
</evidence>
<dbReference type="RefSeq" id="WP_207679574.1">
    <property type="nucleotide sequence ID" value="NZ_CP061800.1"/>
</dbReference>
<keyword evidence="3" id="KW-1185">Reference proteome</keyword>
<evidence type="ECO:0000313" key="2">
    <source>
        <dbReference type="EMBL" id="QTA92044.1"/>
    </source>
</evidence>
<accession>A0A975BUM2</accession>
<dbReference type="AlphaFoldDB" id="A0A975BUM2"/>
<dbReference type="InterPro" id="IPR025528">
    <property type="entry name" value="BrnA_antitoxin"/>
</dbReference>
<sequence>MRDEYDFSKGKRGPVIPHDPDKVRINICLDPDIIEYFKKQAHKACGGDFRTMINNALREHIKTEKEPPNENKLHRLNEDELRIA</sequence>
<proteinExistence type="predicted"/>